<sequence>MQHYAYTAYGIAIGFDEAQALTTLLYSGEAFDSRVGLQFLRARWYDPNAGRFNRLDPFSGNLSDPQSLHKYLYTHGDPVNGIDPGGREFTLPSMLGVPGGAAMVGSVTASKSANRWKTAESWLDFLFPDANLKVFGLYRGPSEPLLRKSREHAKLAEAVYEETRPLAGVDGWKYLVDTNASIVDDFTGFKSGLFHKDGEYVLSFGGTDGPDWNDIINNVSQGVLGISAQYTQAIETAKYVIDSYGKNGENVIFVGHSLGGGLATAASVVHSKTASRFNAAGVNEHTVAGHDLSMATHLVNAWRVRGEPLTTLQDYGGSPAPVGWLLGKIPYVGKSLQIFDCFVENTA</sequence>
<name>A0A517ZMR3_9PLAN</name>
<dbReference type="EMBL" id="CP036276">
    <property type="protein sequence ID" value="QDU43769.1"/>
    <property type="molecule type" value="Genomic_DNA"/>
</dbReference>
<dbReference type="InterPro" id="IPR022385">
    <property type="entry name" value="Rhs_assc_core"/>
</dbReference>
<dbReference type="Proteomes" id="UP000319383">
    <property type="component" value="Chromosome"/>
</dbReference>
<dbReference type="GO" id="GO:0008970">
    <property type="term" value="F:phospholipase A1 activity"/>
    <property type="evidence" value="ECO:0007669"/>
    <property type="project" value="UniProtKB-EC"/>
</dbReference>
<accession>A0A517ZMR3</accession>
<protein>
    <submittedName>
        <fullName evidence="1">Extracellular phospholipase A1</fullName>
        <ecNumber evidence="1">3.1.1.32</ecNumber>
    </submittedName>
</protein>
<dbReference type="Gene3D" id="3.40.50.1820">
    <property type="entry name" value="alpha/beta hydrolase"/>
    <property type="match status" value="1"/>
</dbReference>
<keyword evidence="1" id="KW-0378">Hydrolase</keyword>
<gene>
    <name evidence="1" type="primary">phlA</name>
    <name evidence="1" type="ORF">Mal52_22450</name>
</gene>
<organism evidence="1 2">
    <name type="scientific">Symmachiella dynata</name>
    <dbReference type="NCBI Taxonomy" id="2527995"/>
    <lineage>
        <taxon>Bacteria</taxon>
        <taxon>Pseudomonadati</taxon>
        <taxon>Planctomycetota</taxon>
        <taxon>Planctomycetia</taxon>
        <taxon>Planctomycetales</taxon>
        <taxon>Planctomycetaceae</taxon>
        <taxon>Symmachiella</taxon>
    </lineage>
</organism>
<evidence type="ECO:0000313" key="2">
    <source>
        <dbReference type="Proteomes" id="UP000319383"/>
    </source>
</evidence>
<dbReference type="Pfam" id="PF26363">
    <property type="entry name" value="Phospholipase-like"/>
    <property type="match status" value="1"/>
</dbReference>
<dbReference type="Gene3D" id="2.180.10.10">
    <property type="entry name" value="RHS repeat-associated core"/>
    <property type="match status" value="1"/>
</dbReference>
<dbReference type="RefSeq" id="WP_197534810.1">
    <property type="nucleotide sequence ID" value="NZ_CP036276.1"/>
</dbReference>
<evidence type="ECO:0000313" key="1">
    <source>
        <dbReference type="EMBL" id="QDU43769.1"/>
    </source>
</evidence>
<dbReference type="AlphaFoldDB" id="A0A517ZMR3"/>
<dbReference type="EC" id="3.1.1.32" evidence="1"/>
<dbReference type="NCBIfam" id="TIGR03696">
    <property type="entry name" value="Rhs_assc_core"/>
    <property type="match status" value="1"/>
</dbReference>
<proteinExistence type="predicted"/>
<dbReference type="KEGG" id="sdyn:Mal52_22450"/>
<reference evidence="1 2" key="1">
    <citation type="submission" date="2019-02" db="EMBL/GenBank/DDBJ databases">
        <title>Deep-cultivation of Planctomycetes and their phenomic and genomic characterization uncovers novel biology.</title>
        <authorList>
            <person name="Wiegand S."/>
            <person name="Jogler M."/>
            <person name="Boedeker C."/>
            <person name="Pinto D."/>
            <person name="Vollmers J."/>
            <person name="Rivas-Marin E."/>
            <person name="Kohn T."/>
            <person name="Peeters S.H."/>
            <person name="Heuer A."/>
            <person name="Rast P."/>
            <person name="Oberbeckmann S."/>
            <person name="Bunk B."/>
            <person name="Jeske O."/>
            <person name="Meyerdierks A."/>
            <person name="Storesund J.E."/>
            <person name="Kallscheuer N."/>
            <person name="Luecker S."/>
            <person name="Lage O.M."/>
            <person name="Pohl T."/>
            <person name="Merkel B.J."/>
            <person name="Hornburger P."/>
            <person name="Mueller R.-W."/>
            <person name="Bruemmer F."/>
            <person name="Labrenz M."/>
            <person name="Spormann A.M."/>
            <person name="Op den Camp H."/>
            <person name="Overmann J."/>
            <person name="Amann R."/>
            <person name="Jetten M.S.M."/>
            <person name="Mascher T."/>
            <person name="Medema M.H."/>
            <person name="Devos D.P."/>
            <person name="Kaster A.-K."/>
            <person name="Ovreas L."/>
            <person name="Rohde M."/>
            <person name="Galperin M.Y."/>
            <person name="Jogler C."/>
        </authorList>
    </citation>
    <scope>NUCLEOTIDE SEQUENCE [LARGE SCALE GENOMIC DNA]</scope>
    <source>
        <strain evidence="1 2">Mal52</strain>
    </source>
</reference>
<keyword evidence="2" id="KW-1185">Reference proteome</keyword>
<dbReference type="SUPFAM" id="SSF53474">
    <property type="entry name" value="alpha/beta-Hydrolases"/>
    <property type="match status" value="1"/>
</dbReference>
<dbReference type="InterPro" id="IPR029058">
    <property type="entry name" value="AB_hydrolase_fold"/>
</dbReference>